<proteinExistence type="predicted"/>
<dbReference type="InterPro" id="IPR032466">
    <property type="entry name" value="Metal_Hydrolase"/>
</dbReference>
<evidence type="ECO:0000313" key="2">
    <source>
        <dbReference type="Proteomes" id="UP000623440"/>
    </source>
</evidence>
<dbReference type="SUPFAM" id="SSF51556">
    <property type="entry name" value="Metallo-dependent hydrolases"/>
    <property type="match status" value="1"/>
</dbReference>
<dbReference type="Gene3D" id="3.20.20.140">
    <property type="entry name" value="Metal-dependent hydrolases"/>
    <property type="match status" value="1"/>
</dbReference>
<keyword evidence="2" id="KW-1185">Reference proteome</keyword>
<evidence type="ECO:0008006" key="3">
    <source>
        <dbReference type="Google" id="ProtNLM"/>
    </source>
</evidence>
<accession>A0ABR8E4C6</accession>
<gene>
    <name evidence="1" type="ORF">H6G97_44020</name>
</gene>
<reference evidence="1 2" key="1">
    <citation type="journal article" date="2020" name="ISME J.">
        <title>Comparative genomics reveals insights into cyanobacterial evolution and habitat adaptation.</title>
        <authorList>
            <person name="Chen M.Y."/>
            <person name="Teng W.K."/>
            <person name="Zhao L."/>
            <person name="Hu C.X."/>
            <person name="Zhou Y.K."/>
            <person name="Han B.P."/>
            <person name="Song L.R."/>
            <person name="Shu W.S."/>
        </authorList>
    </citation>
    <scope>NUCLEOTIDE SEQUENCE [LARGE SCALE GENOMIC DNA]</scope>
    <source>
        <strain evidence="1 2">FACHB-838</strain>
    </source>
</reference>
<evidence type="ECO:0000313" key="1">
    <source>
        <dbReference type="EMBL" id="MBD2535931.1"/>
    </source>
</evidence>
<dbReference type="EMBL" id="JACJSI010000356">
    <property type="protein sequence ID" value="MBD2535931.1"/>
    <property type="molecule type" value="Genomic_DNA"/>
</dbReference>
<dbReference type="Proteomes" id="UP000623440">
    <property type="component" value="Unassembled WGS sequence"/>
</dbReference>
<comment type="caution">
    <text evidence="1">The sequence shown here is derived from an EMBL/GenBank/DDBJ whole genome shotgun (WGS) entry which is preliminary data.</text>
</comment>
<organism evidence="1 2">
    <name type="scientific">Nostoc flagelliforme FACHB-838</name>
    <dbReference type="NCBI Taxonomy" id="2692904"/>
    <lineage>
        <taxon>Bacteria</taxon>
        <taxon>Bacillati</taxon>
        <taxon>Cyanobacteriota</taxon>
        <taxon>Cyanophyceae</taxon>
        <taxon>Nostocales</taxon>
        <taxon>Nostocaceae</taxon>
        <taxon>Nostoc</taxon>
    </lineage>
</organism>
<dbReference type="RefSeq" id="WP_190946716.1">
    <property type="nucleotide sequence ID" value="NZ_JACJSI010000356.1"/>
</dbReference>
<sequence>MTTNLNIRNNTLDDNFQIAPLRPIDFHCHGVGSFDFAEVANIVLDRVEKSLVADGVRAILTLYLPEHQFNNFLELIEAYNEGRKEGRYLYIVGIALEGPILASPGGTPKQGVWIPTRHHWQIFSACGEKGLKYVVLSPNADLTKHSSKTDDTYPPNVQWIVETLMDGGVSPALGHFGKKSNAEVCVRAMEKILDIVANRSDKPIVTDHLFNDMPLNFKNAWRTLSAKALRESELEELDLENWNLKNLRERMGIVPATMIEAALAGLLKICINFDGEHVDLAISKKTVELVGSHNLMIMTDRIQSEILAGQRLYKCSGSSLLYQNEGIVAGGSQAIAQQIQNMRMVGIPETDIRNIVSITPAKVLDITPY</sequence>
<protein>
    <recommendedName>
        <fullName evidence="3">N-acetylglucosamine-6-phosphate deacetylase</fullName>
    </recommendedName>
</protein>
<name>A0ABR8E4C6_9NOSO</name>